<dbReference type="PROSITE" id="PS00022">
    <property type="entry name" value="EGF_1"/>
    <property type="match status" value="1"/>
</dbReference>
<evidence type="ECO:0000259" key="2">
    <source>
        <dbReference type="PROSITE" id="PS00022"/>
    </source>
</evidence>
<feature type="transmembrane region" description="Helical" evidence="1">
    <location>
        <begin position="6"/>
        <end position="24"/>
    </location>
</feature>
<dbReference type="EMBL" id="AAFI02000035">
    <property type="protein sequence ID" value="EAL67305.2"/>
    <property type="molecule type" value="Genomic_DNA"/>
</dbReference>
<dbReference type="VEuPathDB" id="AmoebaDB:DDB_G0280157"/>
<keyword evidence="1" id="KW-0812">Transmembrane</keyword>
<evidence type="ECO:0000259" key="3">
    <source>
        <dbReference type="PROSITE" id="PS01186"/>
    </source>
</evidence>
<dbReference type="RefSeq" id="XP_641276.2">
    <property type="nucleotide sequence ID" value="XM_636184.2"/>
</dbReference>
<dbReference type="GeneID" id="8622408"/>
<dbReference type="FunCoup" id="Q54VS9">
    <property type="interactions" value="877"/>
</dbReference>
<dbReference type="InterPro" id="IPR055462">
    <property type="entry name" value="DUF7034"/>
</dbReference>
<evidence type="ECO:0000256" key="1">
    <source>
        <dbReference type="SAM" id="Phobius"/>
    </source>
</evidence>
<dbReference type="Pfam" id="PF23033">
    <property type="entry name" value="DUF7034"/>
    <property type="match status" value="1"/>
</dbReference>
<dbReference type="Pfam" id="PF23034">
    <property type="entry name" value="DUF7035"/>
    <property type="match status" value="1"/>
</dbReference>
<keyword evidence="1" id="KW-0472">Membrane</keyword>
<accession>Q54VS9</accession>
<dbReference type="PROSITE" id="PS01186">
    <property type="entry name" value="EGF_2"/>
    <property type="match status" value="1"/>
</dbReference>
<keyword evidence="1" id="KW-1133">Transmembrane helix</keyword>
<dbReference type="Proteomes" id="UP000002195">
    <property type="component" value="Unassembled WGS sequence"/>
</dbReference>
<feature type="transmembrane region" description="Helical" evidence="1">
    <location>
        <begin position="1298"/>
        <end position="1319"/>
    </location>
</feature>
<reference evidence="4 5" key="1">
    <citation type="journal article" date="2005" name="Nature">
        <title>The genome of the social amoeba Dictyostelium discoideum.</title>
        <authorList>
            <consortium name="The Dictyostelium discoideum Sequencing Consortium"/>
            <person name="Eichinger L."/>
            <person name="Pachebat J.A."/>
            <person name="Glockner G."/>
            <person name="Rajandream M.A."/>
            <person name="Sucgang R."/>
            <person name="Berriman M."/>
            <person name="Song J."/>
            <person name="Olsen R."/>
            <person name="Szafranski K."/>
            <person name="Xu Q."/>
            <person name="Tunggal B."/>
            <person name="Kummerfeld S."/>
            <person name="Madera M."/>
            <person name="Konfortov B.A."/>
            <person name="Rivero F."/>
            <person name="Bankier A.T."/>
            <person name="Lehmann R."/>
            <person name="Hamlin N."/>
            <person name="Davies R."/>
            <person name="Gaudet P."/>
            <person name="Fey P."/>
            <person name="Pilcher K."/>
            <person name="Chen G."/>
            <person name="Saunders D."/>
            <person name="Sodergren E."/>
            <person name="Davis P."/>
            <person name="Kerhornou A."/>
            <person name="Nie X."/>
            <person name="Hall N."/>
            <person name="Anjard C."/>
            <person name="Hemphill L."/>
            <person name="Bason N."/>
            <person name="Farbrother P."/>
            <person name="Desany B."/>
            <person name="Just E."/>
            <person name="Morio T."/>
            <person name="Rost R."/>
            <person name="Churcher C."/>
            <person name="Cooper J."/>
            <person name="Haydock S."/>
            <person name="van Driessche N."/>
            <person name="Cronin A."/>
            <person name="Goodhead I."/>
            <person name="Muzny D."/>
            <person name="Mourier T."/>
            <person name="Pain A."/>
            <person name="Lu M."/>
            <person name="Harper D."/>
            <person name="Lindsay R."/>
            <person name="Hauser H."/>
            <person name="James K."/>
            <person name="Quiles M."/>
            <person name="Madan Babu M."/>
            <person name="Saito T."/>
            <person name="Buchrieser C."/>
            <person name="Wardroper A."/>
            <person name="Felder M."/>
            <person name="Thangavelu M."/>
            <person name="Johnson D."/>
            <person name="Knights A."/>
            <person name="Loulseged H."/>
            <person name="Mungall K."/>
            <person name="Oliver K."/>
            <person name="Price C."/>
            <person name="Quail M.A."/>
            <person name="Urushihara H."/>
            <person name="Hernandez J."/>
            <person name="Rabbinowitsch E."/>
            <person name="Steffen D."/>
            <person name="Sanders M."/>
            <person name="Ma J."/>
            <person name="Kohara Y."/>
            <person name="Sharp S."/>
            <person name="Simmonds M."/>
            <person name="Spiegler S."/>
            <person name="Tivey A."/>
            <person name="Sugano S."/>
            <person name="White B."/>
            <person name="Walker D."/>
            <person name="Woodward J."/>
            <person name="Winckler T."/>
            <person name="Tanaka Y."/>
            <person name="Shaulsky G."/>
            <person name="Schleicher M."/>
            <person name="Weinstock G."/>
            <person name="Rosenthal A."/>
            <person name="Cox E.C."/>
            <person name="Chisholm R.L."/>
            <person name="Gibbs R."/>
            <person name="Loomis W.F."/>
            <person name="Platzer M."/>
            <person name="Kay R.R."/>
            <person name="Williams J."/>
            <person name="Dear P.H."/>
            <person name="Noegel A.A."/>
            <person name="Barrell B."/>
            <person name="Kuspa A."/>
        </authorList>
    </citation>
    <scope>NUCLEOTIDE SEQUENCE [LARGE SCALE GENOMIC DNA]</scope>
    <source>
        <strain evidence="4 5">AX4</strain>
    </source>
</reference>
<evidence type="ECO:0000313" key="4">
    <source>
        <dbReference type="EMBL" id="EAL67305.2"/>
    </source>
</evidence>
<comment type="caution">
    <text evidence="4">The sequence shown here is derived from an EMBL/GenBank/DDBJ whole genome shotgun (WGS) entry which is preliminary data.</text>
</comment>
<dbReference type="eggNOG" id="ENOG502RGJ9">
    <property type="taxonomic scope" value="Eukaryota"/>
</dbReference>
<dbReference type="PANTHER" id="PTHR31378:SF29">
    <property type="entry name" value="EGF-LIKE DOMAIN-CONTAINING PROTEIN-RELATED"/>
    <property type="match status" value="1"/>
</dbReference>
<dbReference type="dictyBase" id="DDB_G0280157"/>
<dbReference type="InterPro" id="IPR055463">
    <property type="entry name" value="DUF7035"/>
</dbReference>
<dbReference type="InterPro" id="IPR000742">
    <property type="entry name" value="EGF"/>
</dbReference>
<proteinExistence type="predicted"/>
<organism evidence="4 5">
    <name type="scientific">Dictyostelium discoideum</name>
    <name type="common">Social amoeba</name>
    <dbReference type="NCBI Taxonomy" id="44689"/>
    <lineage>
        <taxon>Eukaryota</taxon>
        <taxon>Amoebozoa</taxon>
        <taxon>Evosea</taxon>
        <taxon>Eumycetozoa</taxon>
        <taxon>Dictyostelia</taxon>
        <taxon>Dictyosteliales</taxon>
        <taxon>Dictyosteliaceae</taxon>
        <taxon>Dictyostelium</taxon>
    </lineage>
</organism>
<dbReference type="Pfam" id="PF25820">
    <property type="entry name" value="DUF7949"/>
    <property type="match status" value="1"/>
</dbReference>
<dbReference type="InterPro" id="IPR057709">
    <property type="entry name" value="DUF7949"/>
</dbReference>
<dbReference type="AlphaFoldDB" id="Q54VS9"/>
<keyword evidence="5" id="KW-1185">Reference proteome</keyword>
<dbReference type="HOGENOM" id="CLU_004923_0_0_1"/>
<evidence type="ECO:0000313" key="5">
    <source>
        <dbReference type="Proteomes" id="UP000002195"/>
    </source>
</evidence>
<dbReference type="InParanoid" id="Q54VS9"/>
<dbReference type="PhylomeDB" id="Q54VS9"/>
<dbReference type="InterPro" id="IPR054484">
    <property type="entry name" value="ComC_SSD"/>
</dbReference>
<dbReference type="PaxDb" id="44689-DDB0206411"/>
<dbReference type="Pfam" id="PF22933">
    <property type="entry name" value="ComC_SSD"/>
    <property type="match status" value="1"/>
</dbReference>
<sequence length="1341" mass="151294">MKINIYFYFLLVFGFIVQFVISDLKFEEFKFSLGSSFYAIGGSCEFSFSILVSDLNGLDNVTWGGFNAFTTYNDVNVIFHNETAQLFSARVYCPINQCEIGVKAYSKNGGFLYHTTYPMCQEIPTDFTIEQISGYSYNYFTSAYSCYVNVSGLIDDVSYVPRLTTSESGIFSVSIDYEYDGRYKLTFFGTPKTVAPKTWSFEYIDGSPKFNISSPFNSSISYVNSAVIDYYNINHNMNSKFDYPQFWINIKTNERYPYINLRDSFFLPKIVSSYDDGSLNYFINARLIISIGEVLCTLSLQNYSDVYQDKNSYKYQDFKFEPTDLQSSKNIVNLDDLLTFLNYKGENLTSRNEIEYNWEGGKTNYESFPFGFGSGNNKNFNLDISIFTMLDVSNSSYSFSVGSYSYSFSGPNFKNLSAPLITKFNILDTFSEDDNKLLFRFNYSTPNGISKIELFHFSINNAFQNSYVYLSTDFNIISGSLNNGIIEFIYTYGLLKNDFIVLNIYDSNSEYTILEQNSYYQSFLDTLSFPQLYDQNYDFNAENISKISFFYNDVNLTNSYGYNIMYLETYDTPLPFNPCLQIIPQWDNITIKGEWVNSRYEFIFYMPPNIVPGAFEYAIKTPNLQYILNTELPDEFQLNIISDHIDLMGPIVTTMNKEPSLGVALIDNENYNISWTFTVKDYNGFNNGYVVVIGSIDNILYNVSIISPIKFSNEFTYQINITLNNNTCISQTYSIAEMVLYDRYGLNSTFYINKAVDFTPNINPLFKISDRNLHSIQTECPSGSFIQPELKSFDFEPKNIDVGSLNRNVTFTYGISIGSGIKEYPIVYLTSSTLQILKCIDVITTKTNSTFNEYKCTLTIPYGFGLPKDIIVNLYGLIGFGAYFGYSSYSLQQLGYPFLIETSFTVINSNSGGIITGTSSISTEGGLLFIYGRFPPDVYYTVEFSQGYSLLPLEKSGSIIKVDDVKPSSGPLTIWIKNGNSKSNPYIIKPYKRGFIKTTLPSKCKGTPICGGATHGTCDDVLGCICNSPWVGVDCNSKVIVVPQPVFNTSSPTIILNETTSDNSETNIVALINVVAIREIDYNNKVLHMYSFDKWIYNSINSNVSIYSSNIINKNGSMTPISVEIEYFENERKIEFAGQEIIMKPSSIKYTIYIDQYPFSTKLSQLQLIISATAIINSNSDSCSNKEFDNTTSESSDYVKLSISGKSLYGRFIRRALVDSTPITISNELLDKSLGAISDSHTSQSFIGINIPIYNKNVKIDPDFSLILNSNPSTTTNENSICSAKSTKSKSGLTTAQLAGIIVGSVGAIAIVFATVVTIKRKKALKKEMKVFGKKMQAINN</sequence>
<dbReference type="KEGG" id="ddi:DDB_G0280157"/>
<name>Q54VS9_DICDI</name>
<dbReference type="OMA" id="NFTHEST"/>
<feature type="domain" description="EGF-like" evidence="2 3">
    <location>
        <begin position="1024"/>
        <end position="1035"/>
    </location>
</feature>
<dbReference type="PANTHER" id="PTHR31378">
    <property type="entry name" value="EGF-LIKE DOMAIN-CONTAINING PROTEIN-RELATED-RELATED"/>
    <property type="match status" value="1"/>
</dbReference>
<protein>
    <recommendedName>
        <fullName evidence="2 3">EGF-like domain-containing protein</fullName>
    </recommendedName>
</protein>
<gene>
    <name evidence="4" type="ORF">DDB_G0280157</name>
</gene>